<dbReference type="GO" id="GO:0016020">
    <property type="term" value="C:membrane"/>
    <property type="evidence" value="ECO:0007669"/>
    <property type="project" value="TreeGrafter"/>
</dbReference>
<organism evidence="8 9">
    <name type="scientific">Theileria annulata</name>
    <dbReference type="NCBI Taxonomy" id="5874"/>
    <lineage>
        <taxon>Eukaryota</taxon>
        <taxon>Sar</taxon>
        <taxon>Alveolata</taxon>
        <taxon>Apicomplexa</taxon>
        <taxon>Aconoidasida</taxon>
        <taxon>Piroplasmida</taxon>
        <taxon>Theileriidae</taxon>
        <taxon>Theileria</taxon>
    </lineage>
</organism>
<evidence type="ECO:0000256" key="3">
    <source>
        <dbReference type="ARBA" id="ARBA00022679"/>
    </source>
</evidence>
<protein>
    <recommendedName>
        <fullName evidence="2">1-phosphatidylinositol 4-kinase</fullName>
        <ecNumber evidence="2">2.7.1.67</ecNumber>
    </recommendedName>
</protein>
<feature type="domain" description="PIK helical" evidence="7">
    <location>
        <begin position="87"/>
        <end position="310"/>
    </location>
</feature>
<dbReference type="InterPro" id="IPR057754">
    <property type="entry name" value="PI4-kinase_beta/PIK1_cat"/>
</dbReference>
<dbReference type="CDD" id="cd05168">
    <property type="entry name" value="PI4Kc_III_beta"/>
    <property type="match status" value="1"/>
</dbReference>
<dbReference type="PROSITE" id="PS00915">
    <property type="entry name" value="PI3_4_KINASE_1"/>
    <property type="match status" value="1"/>
</dbReference>
<dbReference type="SMART" id="SM00146">
    <property type="entry name" value="PI3Kc"/>
    <property type="match status" value="1"/>
</dbReference>
<evidence type="ECO:0000256" key="1">
    <source>
        <dbReference type="ARBA" id="ARBA00001686"/>
    </source>
</evidence>
<feature type="region of interest" description="Disordered" evidence="5">
    <location>
        <begin position="1"/>
        <end position="50"/>
    </location>
</feature>
<dbReference type="InterPro" id="IPR049160">
    <property type="entry name" value="PI4KB-PIK1_PIK"/>
</dbReference>
<dbReference type="InterPro" id="IPR036940">
    <property type="entry name" value="PI3/4_kinase_cat_sf"/>
</dbReference>
<dbReference type="Proteomes" id="UP000001950">
    <property type="component" value="Chromosome 1"/>
</dbReference>
<keyword evidence="9" id="KW-1185">Reference proteome</keyword>
<dbReference type="InterPro" id="IPR015433">
    <property type="entry name" value="PI3/4_kinase"/>
</dbReference>
<reference evidence="8 9" key="1">
    <citation type="journal article" date="2005" name="Science">
        <title>Genome of the host-cell transforming parasite Theileria annulata compared with T. parva.</title>
        <authorList>
            <person name="Pain A."/>
            <person name="Renauld H."/>
            <person name="Berriman M."/>
            <person name="Murphy L."/>
            <person name="Yeats C.A."/>
            <person name="Weir W."/>
            <person name="Kerhornou A."/>
            <person name="Aslett M."/>
            <person name="Bishop R."/>
            <person name="Bouchier C."/>
            <person name="Cochet M."/>
            <person name="Coulson R.M.R."/>
            <person name="Cronin A."/>
            <person name="de Villiers E.P."/>
            <person name="Fraser A."/>
            <person name="Fosker N."/>
            <person name="Gardner M."/>
            <person name="Goble A."/>
            <person name="Griffiths-Jones S."/>
            <person name="Harris D.E."/>
            <person name="Katzer F."/>
            <person name="Larke N."/>
            <person name="Lord A."/>
            <person name="Maser P."/>
            <person name="McKellar S."/>
            <person name="Mooney P."/>
            <person name="Morton F."/>
            <person name="Nene V."/>
            <person name="O'Neil S."/>
            <person name="Price C."/>
            <person name="Quail M.A."/>
            <person name="Rabbinowitsch E."/>
            <person name="Rawlings N.D."/>
            <person name="Rutter S."/>
            <person name="Saunders D."/>
            <person name="Seeger K."/>
            <person name="Shah T."/>
            <person name="Squares R."/>
            <person name="Squares S."/>
            <person name="Tivey A."/>
            <person name="Walker A.R."/>
            <person name="Woodward J."/>
            <person name="Dobbelaere D.A.E."/>
            <person name="Langsley G."/>
            <person name="Rajandream M.A."/>
            <person name="McKeever D."/>
            <person name="Shiels B."/>
            <person name="Tait A."/>
            <person name="Barrell B.G."/>
            <person name="Hall N."/>
        </authorList>
    </citation>
    <scope>NUCLEOTIDE SEQUENCE [LARGE SCALE GENOMIC DNA]</scope>
    <source>
        <strain evidence="9">Ankara</strain>
    </source>
</reference>
<dbReference type="InterPro" id="IPR000403">
    <property type="entry name" value="PI3/4_kinase_cat_dom"/>
</dbReference>
<dbReference type="RefSeq" id="XP_953957.1">
    <property type="nucleotide sequence ID" value="XM_948864.1"/>
</dbReference>
<dbReference type="GO" id="GO:0005737">
    <property type="term" value="C:cytoplasm"/>
    <property type="evidence" value="ECO:0007669"/>
    <property type="project" value="TreeGrafter"/>
</dbReference>
<dbReference type="InterPro" id="IPR018936">
    <property type="entry name" value="PI3/4_kinase_CS"/>
</dbReference>
<dbReference type="Gene3D" id="1.25.40.70">
    <property type="entry name" value="Phosphatidylinositol 3-kinase, accessory domain (PIK)"/>
    <property type="match status" value="1"/>
</dbReference>
<dbReference type="PROSITE" id="PS00916">
    <property type="entry name" value="PI3_4_KINASE_2"/>
    <property type="match status" value="1"/>
</dbReference>
<dbReference type="SUPFAM" id="SSF56112">
    <property type="entry name" value="Protein kinase-like (PK-like)"/>
    <property type="match status" value="1"/>
</dbReference>
<sequence length="1061" mass="122295">MEEEENKDINPTDSPDVNPESLSTANSSDPEHKDDYLEQPALKEEISEDVEEENVKKLDSLSFHTAISLEVHEIDHNFYNKESELNHMNSDESKQHEESVEPDEKVTEPNNQLNHNQMEVDDSLLNDFERSLHLKDVTKTNDSRTKSLSQRTESSKSKHSSKSHESTERSKRKSSRRSQQFGTSENPLDITEITVDCGSLLELYQNDYFDAFMHMYHLYHKKEPGVHEYLVNMLYTKRTDEEISYYLPQLCQLSISKYGKSSLHRFLLDKASVSMHFALQLSWFYQAAIDDHIPSILNTNNLFLECDRLTQKMTQDTEMAVVNSKLITPVSFSRPSSEMSISENTTFPCLLDRRLLLESFSRRTQQKSDLYNLFTNVNSLLGAKIPTSLVHNTFMLSTPTSKVKLVGVHPKLGNAIVLETHPILDYTQDLHLELQKLMMKQRRLNYFNTLNNFVELCMQNSSLLTTESKRDARDPLLRVFASALNEWMLLRRCIVAAYEESFAYTGLSLPFDFINKPQNNYSNKLNGYSTVHNNDQALLQILRILENETKIFFSRKRAPFVFYVEMGNLDEDIELISYNTNKDRETGMKDLYVFDAIVQDLLNYELLTPEQVEAIKNPLECIRYALDMLPQESLDRYNILSEEKMNTDSSDNYSAKTQTSDDSFAVSRHSSYSNTDENMVTELDSLSETESKSNENTEYSRVDPDSQENSPNIVNSPQVGDTNTPNQNVEESSPTSNRDVSPVDKEESDPTKETPRDGETKTLNVKNLSPQEVRKIVFAETFDQKKEKIRRKSPYGNLKSWDLHAFVIKGNDDLRQEKMANQVLESFRRIFEKANLPLWLRPIEILVTGSNSGIMEFLHDTYSVDVIKRKFNAESLAPVFEKLFYSNIYEARKNFIESHAAYSIVSYLLQVKDRHNGNILLDPYGHVIHIDYGFCLSNFPGKLISFETSPFKLTKEYLDVIEGGNPDNFVYFKTLITKGLLEVRKHVDEVVLLVEMMTTANKMPCFLAGTSYTIEMFKERFMLNQSEEACIRKITEIIDASVNSFSTVQYDTYQRLTNGIL</sequence>
<feature type="compositionally biased region" description="Basic and acidic residues" evidence="5">
    <location>
        <begin position="136"/>
        <end position="145"/>
    </location>
</feature>
<feature type="compositionally biased region" description="Polar residues" evidence="5">
    <location>
        <begin position="647"/>
        <end position="678"/>
    </location>
</feature>
<feature type="region of interest" description="Disordered" evidence="5">
    <location>
        <begin position="136"/>
        <end position="185"/>
    </location>
</feature>
<evidence type="ECO:0000259" key="7">
    <source>
        <dbReference type="PROSITE" id="PS51545"/>
    </source>
</evidence>
<dbReference type="OMA" id="YEESFAY"/>
<dbReference type="PROSITE" id="PS50290">
    <property type="entry name" value="PI3_4_KINASE_3"/>
    <property type="match status" value="1"/>
</dbReference>
<dbReference type="PANTHER" id="PTHR10048">
    <property type="entry name" value="PHOSPHATIDYLINOSITOL KINASE"/>
    <property type="match status" value="1"/>
</dbReference>
<feature type="compositionally biased region" description="Basic and acidic residues" evidence="5">
    <location>
        <begin position="689"/>
        <end position="704"/>
    </location>
</feature>
<evidence type="ECO:0000259" key="6">
    <source>
        <dbReference type="PROSITE" id="PS50290"/>
    </source>
</evidence>
<dbReference type="InParanoid" id="Q4UI09"/>
<dbReference type="GO" id="GO:0048015">
    <property type="term" value="P:phosphatidylinositol-mediated signaling"/>
    <property type="evidence" value="ECO:0007669"/>
    <property type="project" value="TreeGrafter"/>
</dbReference>
<feature type="compositionally biased region" description="Polar residues" evidence="5">
    <location>
        <begin position="9"/>
        <end position="28"/>
    </location>
</feature>
<evidence type="ECO:0000313" key="8">
    <source>
        <dbReference type="EMBL" id="CAI73280.1"/>
    </source>
</evidence>
<dbReference type="GeneID" id="3864270"/>
<dbReference type="SUPFAM" id="SSF48371">
    <property type="entry name" value="ARM repeat"/>
    <property type="match status" value="1"/>
</dbReference>
<dbReference type="Pfam" id="PF00454">
    <property type="entry name" value="PI3_PI4_kinase"/>
    <property type="match status" value="1"/>
</dbReference>
<evidence type="ECO:0000256" key="2">
    <source>
        <dbReference type="ARBA" id="ARBA00012169"/>
    </source>
</evidence>
<dbReference type="STRING" id="5874.Q4UI09"/>
<dbReference type="Gene3D" id="1.10.1070.11">
    <property type="entry name" value="Phosphatidylinositol 3-/4-kinase, catalytic domain"/>
    <property type="match status" value="1"/>
</dbReference>
<feature type="compositionally biased region" description="Polar residues" evidence="5">
    <location>
        <begin position="707"/>
        <end position="739"/>
    </location>
</feature>
<dbReference type="FunCoup" id="Q4UI09">
    <property type="interactions" value="6"/>
</dbReference>
<feature type="region of interest" description="Disordered" evidence="5">
    <location>
        <begin position="80"/>
        <end position="116"/>
    </location>
</feature>
<name>Q4UI09_THEAN</name>
<dbReference type="EC" id="2.7.1.67" evidence="2"/>
<dbReference type="PANTHER" id="PTHR10048:SF22">
    <property type="entry name" value="PHOSPHATIDYLINOSITOL 4-KINASE BETA"/>
    <property type="match status" value="1"/>
</dbReference>
<dbReference type="OrthoDB" id="10264149at2759"/>
<dbReference type="InterPro" id="IPR016024">
    <property type="entry name" value="ARM-type_fold"/>
</dbReference>
<dbReference type="EMBL" id="CR940347">
    <property type="protein sequence ID" value="CAI73280.1"/>
    <property type="molecule type" value="Genomic_DNA"/>
</dbReference>
<dbReference type="eggNOG" id="KOG0903">
    <property type="taxonomic scope" value="Eukaryota"/>
</dbReference>
<dbReference type="Gene3D" id="3.30.1010.10">
    <property type="entry name" value="Phosphatidylinositol 3-kinase Catalytic Subunit, Chain A, domain 4"/>
    <property type="match status" value="1"/>
</dbReference>
<gene>
    <name evidence="8" type="ORF">TA05835</name>
</gene>
<keyword evidence="4" id="KW-0418">Kinase</keyword>
<proteinExistence type="predicted"/>
<dbReference type="SMR" id="Q4UI09"/>
<dbReference type="InterPro" id="IPR001263">
    <property type="entry name" value="PI3K_accessory_dom"/>
</dbReference>
<feature type="region of interest" description="Disordered" evidence="5">
    <location>
        <begin position="645"/>
        <end position="766"/>
    </location>
</feature>
<feature type="compositionally biased region" description="Basic and acidic residues" evidence="5">
    <location>
        <begin position="80"/>
        <end position="107"/>
    </location>
</feature>
<feature type="domain" description="PI3K/PI4K catalytic" evidence="6">
    <location>
        <begin position="780"/>
        <end position="1046"/>
    </location>
</feature>
<feature type="compositionally biased region" description="Basic and acidic residues" evidence="5">
    <location>
        <begin position="741"/>
        <end position="760"/>
    </location>
</feature>
<evidence type="ECO:0000313" key="9">
    <source>
        <dbReference type="Proteomes" id="UP000001950"/>
    </source>
</evidence>
<dbReference type="AlphaFoldDB" id="Q4UI09"/>
<dbReference type="InterPro" id="IPR042236">
    <property type="entry name" value="PI3K_accessory_sf"/>
</dbReference>
<dbReference type="FunFam" id="1.10.1070.11:FF:000016">
    <property type="entry name" value="PIK1p Phosphatidylinositol 4-kinase"/>
    <property type="match status" value="1"/>
</dbReference>
<evidence type="ECO:0000256" key="5">
    <source>
        <dbReference type="SAM" id="MobiDB-lite"/>
    </source>
</evidence>
<dbReference type="PROSITE" id="PS51545">
    <property type="entry name" value="PIK_HELICAL"/>
    <property type="match status" value="1"/>
</dbReference>
<comment type="catalytic activity">
    <reaction evidence="1">
        <text>a 1,2-diacyl-sn-glycero-3-phospho-(1D-myo-inositol) + ATP = a 1,2-diacyl-sn-glycero-3-phospho-(1D-myo-inositol 4-phosphate) + ADP + H(+)</text>
        <dbReference type="Rhea" id="RHEA:19877"/>
        <dbReference type="ChEBI" id="CHEBI:15378"/>
        <dbReference type="ChEBI" id="CHEBI:30616"/>
        <dbReference type="ChEBI" id="CHEBI:57880"/>
        <dbReference type="ChEBI" id="CHEBI:58178"/>
        <dbReference type="ChEBI" id="CHEBI:456216"/>
        <dbReference type="EC" id="2.7.1.67"/>
    </reaction>
</comment>
<accession>Q4UI09</accession>
<dbReference type="Pfam" id="PF21245">
    <property type="entry name" value="PI4KB-PIK1_PIK"/>
    <property type="match status" value="1"/>
</dbReference>
<dbReference type="VEuPathDB" id="PiroplasmaDB:TA05835"/>
<feature type="compositionally biased region" description="Basic and acidic residues" evidence="5">
    <location>
        <begin position="29"/>
        <end position="45"/>
    </location>
</feature>
<dbReference type="KEGG" id="tan:TA05835"/>
<evidence type="ECO:0000256" key="4">
    <source>
        <dbReference type="ARBA" id="ARBA00022777"/>
    </source>
</evidence>
<dbReference type="GO" id="GO:0004430">
    <property type="term" value="F:1-phosphatidylinositol 4-kinase activity"/>
    <property type="evidence" value="ECO:0007669"/>
    <property type="project" value="UniProtKB-EC"/>
</dbReference>
<keyword evidence="3 8" id="KW-0808">Transferase</keyword>
<dbReference type="InterPro" id="IPR011009">
    <property type="entry name" value="Kinase-like_dom_sf"/>
</dbReference>
<dbReference type="GO" id="GO:0046854">
    <property type="term" value="P:phosphatidylinositol phosphate biosynthetic process"/>
    <property type="evidence" value="ECO:0007669"/>
    <property type="project" value="InterPro"/>
</dbReference>